<organism evidence="1 2">
    <name type="scientific">Rhodocollybia butyracea</name>
    <dbReference type="NCBI Taxonomy" id="206335"/>
    <lineage>
        <taxon>Eukaryota</taxon>
        <taxon>Fungi</taxon>
        <taxon>Dikarya</taxon>
        <taxon>Basidiomycota</taxon>
        <taxon>Agaricomycotina</taxon>
        <taxon>Agaricomycetes</taxon>
        <taxon>Agaricomycetidae</taxon>
        <taxon>Agaricales</taxon>
        <taxon>Marasmiineae</taxon>
        <taxon>Omphalotaceae</taxon>
        <taxon>Rhodocollybia</taxon>
    </lineage>
</organism>
<dbReference type="EMBL" id="JADNRY010000458">
    <property type="protein sequence ID" value="KAF9051247.1"/>
    <property type="molecule type" value="Genomic_DNA"/>
</dbReference>
<dbReference type="AlphaFoldDB" id="A0A9P5P5W4"/>
<reference evidence="1" key="1">
    <citation type="submission" date="2020-11" db="EMBL/GenBank/DDBJ databases">
        <authorList>
            <consortium name="DOE Joint Genome Institute"/>
            <person name="Ahrendt S."/>
            <person name="Riley R."/>
            <person name="Andreopoulos W."/>
            <person name="Labutti K."/>
            <person name="Pangilinan J."/>
            <person name="Ruiz-Duenas F.J."/>
            <person name="Barrasa J.M."/>
            <person name="Sanchez-Garcia M."/>
            <person name="Camarero S."/>
            <person name="Miyauchi S."/>
            <person name="Serrano A."/>
            <person name="Linde D."/>
            <person name="Babiker R."/>
            <person name="Drula E."/>
            <person name="Ayuso-Fernandez I."/>
            <person name="Pacheco R."/>
            <person name="Padilla G."/>
            <person name="Ferreira P."/>
            <person name="Barriuso J."/>
            <person name="Kellner H."/>
            <person name="Castanera R."/>
            <person name="Alfaro M."/>
            <person name="Ramirez L."/>
            <person name="Pisabarro A.G."/>
            <person name="Kuo A."/>
            <person name="Tritt A."/>
            <person name="Lipzen A."/>
            <person name="He G."/>
            <person name="Yan M."/>
            <person name="Ng V."/>
            <person name="Cullen D."/>
            <person name="Martin F."/>
            <person name="Rosso M.-N."/>
            <person name="Henrissat B."/>
            <person name="Hibbett D."/>
            <person name="Martinez A.T."/>
            <person name="Grigoriev I.V."/>
        </authorList>
    </citation>
    <scope>NUCLEOTIDE SEQUENCE</scope>
    <source>
        <strain evidence="1">AH 40177</strain>
    </source>
</reference>
<comment type="caution">
    <text evidence="1">The sequence shown here is derived from an EMBL/GenBank/DDBJ whole genome shotgun (WGS) entry which is preliminary data.</text>
</comment>
<name>A0A9P5P5W4_9AGAR</name>
<protein>
    <submittedName>
        <fullName evidence="1">Uncharacterized protein</fullName>
    </submittedName>
</protein>
<accession>A0A9P5P5W4</accession>
<dbReference type="Proteomes" id="UP000772434">
    <property type="component" value="Unassembled WGS sequence"/>
</dbReference>
<gene>
    <name evidence="1" type="ORF">BDP27DRAFT_1345461</name>
</gene>
<sequence>MNEWLGGWPSGWLVGWLGGCGFIRVRPPDNWDVVRLRDYGLKAQKDVGQHDTGASEHNRRIDLKM</sequence>
<evidence type="ECO:0000313" key="1">
    <source>
        <dbReference type="EMBL" id="KAF9051247.1"/>
    </source>
</evidence>
<evidence type="ECO:0000313" key="2">
    <source>
        <dbReference type="Proteomes" id="UP000772434"/>
    </source>
</evidence>
<keyword evidence="2" id="KW-1185">Reference proteome</keyword>
<proteinExistence type="predicted"/>